<protein>
    <submittedName>
        <fullName evidence="5">Uncharacterized protein</fullName>
    </submittedName>
</protein>
<proteinExistence type="predicted"/>
<evidence type="ECO:0000256" key="2">
    <source>
        <dbReference type="ARBA" id="ARBA00022692"/>
    </source>
</evidence>
<dbReference type="EMBL" id="CDOE01000073">
    <property type="protein sequence ID" value="CEN39002.1"/>
    <property type="molecule type" value="Genomic_DNA"/>
</dbReference>
<dbReference type="GO" id="GO:0016020">
    <property type="term" value="C:membrane"/>
    <property type="evidence" value="ECO:0007669"/>
    <property type="project" value="UniProtKB-SubCell"/>
</dbReference>
<dbReference type="RefSeq" id="WP_042001145.1">
    <property type="nucleotide sequence ID" value="NZ_CP022382.1"/>
</dbReference>
<accession>A0A0B7HM87</accession>
<keyword evidence="4" id="KW-0472">Membrane</keyword>
<sequence length="171" mass="20118">MQEVIILFVCFFGLRLISLAISLKNEKRIQALGGVQYGKINSMLLTLAHISFYFLCLYEAIKNDNLLLDNTSKLGVALLVFAYAMLFYVIYQLREVWTLKIYILPEHKVNTSFLFKWIKHPNYFLNILPELVGMALLCKAYYTFCFLFPIYMIILSVRIYQEEVAMKHLYK</sequence>
<dbReference type="Proteomes" id="UP000044026">
    <property type="component" value="Unassembled WGS sequence"/>
</dbReference>
<dbReference type="PANTHER" id="PTHR43847:SF1">
    <property type="entry name" value="BLL3993 PROTEIN"/>
    <property type="match status" value="1"/>
</dbReference>
<dbReference type="GeneID" id="69580809"/>
<evidence type="ECO:0000313" key="5">
    <source>
        <dbReference type="EMBL" id="CEN39002.1"/>
    </source>
</evidence>
<name>A0A0B7HM87_9FLAO</name>
<organism evidence="5 6">
    <name type="scientific">Capnocytophaga canimorsus</name>
    <dbReference type="NCBI Taxonomy" id="28188"/>
    <lineage>
        <taxon>Bacteria</taxon>
        <taxon>Pseudomonadati</taxon>
        <taxon>Bacteroidota</taxon>
        <taxon>Flavobacteriia</taxon>
        <taxon>Flavobacteriales</taxon>
        <taxon>Flavobacteriaceae</taxon>
        <taxon>Capnocytophaga</taxon>
    </lineage>
</organism>
<evidence type="ECO:0000313" key="6">
    <source>
        <dbReference type="Proteomes" id="UP000044026"/>
    </source>
</evidence>
<dbReference type="Pfam" id="PF04140">
    <property type="entry name" value="ICMT"/>
    <property type="match status" value="1"/>
</dbReference>
<evidence type="ECO:0000256" key="1">
    <source>
        <dbReference type="ARBA" id="ARBA00004141"/>
    </source>
</evidence>
<dbReference type="GO" id="GO:0004671">
    <property type="term" value="F:protein C-terminal S-isoprenylcysteine carboxyl O-methyltransferase activity"/>
    <property type="evidence" value="ECO:0007669"/>
    <property type="project" value="InterPro"/>
</dbReference>
<dbReference type="AlphaFoldDB" id="A0A0B7HM87"/>
<gene>
    <name evidence="5" type="ORF">CCAN12_750008</name>
</gene>
<evidence type="ECO:0000256" key="4">
    <source>
        <dbReference type="ARBA" id="ARBA00023136"/>
    </source>
</evidence>
<dbReference type="PANTHER" id="PTHR43847">
    <property type="entry name" value="BLL3993 PROTEIN"/>
    <property type="match status" value="1"/>
</dbReference>
<keyword evidence="3" id="KW-1133">Transmembrane helix</keyword>
<dbReference type="Gene3D" id="1.20.120.1630">
    <property type="match status" value="1"/>
</dbReference>
<comment type="subcellular location">
    <subcellularLocation>
        <location evidence="1">Membrane</location>
        <topology evidence="1">Multi-pass membrane protein</topology>
    </subcellularLocation>
</comment>
<evidence type="ECO:0000256" key="3">
    <source>
        <dbReference type="ARBA" id="ARBA00022989"/>
    </source>
</evidence>
<keyword evidence="2" id="KW-0812">Transmembrane</keyword>
<reference evidence="5 6" key="1">
    <citation type="submission" date="2015-01" db="EMBL/GenBank/DDBJ databases">
        <authorList>
            <person name="Xiang T."/>
            <person name="Song Y."/>
            <person name="Huang L."/>
            <person name="Wang B."/>
            <person name="Wu P."/>
        </authorList>
    </citation>
    <scope>NUCLEOTIDE SEQUENCE [LARGE SCALE GENOMIC DNA]</scope>
    <source>
        <strain evidence="5 6">Cc12</strain>
    </source>
</reference>
<dbReference type="InterPro" id="IPR052527">
    <property type="entry name" value="Metal_cation-efflux_comp"/>
</dbReference>
<dbReference type="InterPro" id="IPR007269">
    <property type="entry name" value="ICMT_MeTrfase"/>
</dbReference>